<keyword evidence="1" id="KW-0472">Membrane</keyword>
<sequence length="135" mass="13945">MRKLMLVGAMLAMMLAAASPALAEAHAGAEATTLNVQECIAIFGDQDAAQYQVDTQYSAQDLTQAQVQYCQQLIQNITAAGAVQYGDDGEVIIEEGVAGEEGFALLPDTGGASMLMLGAGALLVAGGLLARRIAR</sequence>
<proteinExistence type="predicted"/>
<feature type="transmembrane region" description="Helical" evidence="1">
    <location>
        <begin position="111"/>
        <end position="130"/>
    </location>
</feature>
<evidence type="ECO:0000256" key="1">
    <source>
        <dbReference type="SAM" id="Phobius"/>
    </source>
</evidence>
<dbReference type="RefSeq" id="WP_132687795.1">
    <property type="nucleotide sequence ID" value="NZ_SKBU01000004.1"/>
</dbReference>
<keyword evidence="1" id="KW-1133">Transmembrane helix</keyword>
<feature type="signal peptide" evidence="2">
    <location>
        <begin position="1"/>
        <end position="23"/>
    </location>
</feature>
<keyword evidence="2" id="KW-0732">Signal</keyword>
<name>A0A4R1BRR4_9ACTN</name>
<dbReference type="AlphaFoldDB" id="A0A4R1BRR4"/>
<organism evidence="3 4">
    <name type="scientific">Rubrobacter taiwanensis</name>
    <dbReference type="NCBI Taxonomy" id="185139"/>
    <lineage>
        <taxon>Bacteria</taxon>
        <taxon>Bacillati</taxon>
        <taxon>Actinomycetota</taxon>
        <taxon>Rubrobacteria</taxon>
        <taxon>Rubrobacterales</taxon>
        <taxon>Rubrobacteraceae</taxon>
        <taxon>Rubrobacter</taxon>
    </lineage>
</organism>
<reference evidence="3 4" key="1">
    <citation type="submission" date="2019-03" db="EMBL/GenBank/DDBJ databases">
        <title>Whole genome sequence of a novel Rubrobacter taiwanensis strain, isolated from Yellowstone National Park.</title>
        <authorList>
            <person name="Freed S."/>
            <person name="Ramaley R.F."/>
            <person name="Kyndt J.A."/>
        </authorList>
    </citation>
    <scope>NUCLEOTIDE SEQUENCE [LARGE SCALE GENOMIC DNA]</scope>
    <source>
        <strain evidence="3 4">Yellowstone</strain>
    </source>
</reference>
<protein>
    <recommendedName>
        <fullName evidence="5">LPXTG cell wall anchor domain-containing protein</fullName>
    </recommendedName>
</protein>
<dbReference type="EMBL" id="SKBU01000004">
    <property type="protein sequence ID" value="TCJ20308.1"/>
    <property type="molecule type" value="Genomic_DNA"/>
</dbReference>
<evidence type="ECO:0000313" key="4">
    <source>
        <dbReference type="Proteomes" id="UP000295244"/>
    </source>
</evidence>
<keyword evidence="1" id="KW-0812">Transmembrane</keyword>
<gene>
    <name evidence="3" type="ORF">E0L93_02035</name>
</gene>
<dbReference type="Proteomes" id="UP000295244">
    <property type="component" value="Unassembled WGS sequence"/>
</dbReference>
<comment type="caution">
    <text evidence="3">The sequence shown here is derived from an EMBL/GenBank/DDBJ whole genome shotgun (WGS) entry which is preliminary data.</text>
</comment>
<evidence type="ECO:0000256" key="2">
    <source>
        <dbReference type="SAM" id="SignalP"/>
    </source>
</evidence>
<accession>A0A4R1BRR4</accession>
<feature type="chain" id="PRO_5021012127" description="LPXTG cell wall anchor domain-containing protein" evidence="2">
    <location>
        <begin position="24"/>
        <end position="135"/>
    </location>
</feature>
<keyword evidence="4" id="KW-1185">Reference proteome</keyword>
<evidence type="ECO:0008006" key="5">
    <source>
        <dbReference type="Google" id="ProtNLM"/>
    </source>
</evidence>
<evidence type="ECO:0000313" key="3">
    <source>
        <dbReference type="EMBL" id="TCJ20308.1"/>
    </source>
</evidence>